<gene>
    <name evidence="1" type="ORF">QE152_g38581</name>
</gene>
<reference evidence="1 2" key="1">
    <citation type="journal article" date="2024" name="BMC Genomics">
        <title>De novo assembly and annotation of Popillia japonica's genome with initial clues to its potential as an invasive pest.</title>
        <authorList>
            <person name="Cucini C."/>
            <person name="Boschi S."/>
            <person name="Funari R."/>
            <person name="Cardaioli E."/>
            <person name="Iannotti N."/>
            <person name="Marturano G."/>
            <person name="Paoli F."/>
            <person name="Bruttini M."/>
            <person name="Carapelli A."/>
            <person name="Frati F."/>
            <person name="Nardi F."/>
        </authorList>
    </citation>
    <scope>NUCLEOTIDE SEQUENCE [LARGE SCALE GENOMIC DNA]</scope>
    <source>
        <strain evidence="1">DMR45628</strain>
    </source>
</reference>
<proteinExistence type="predicted"/>
<name>A0AAW1HWI3_POPJA</name>
<accession>A0AAW1HWI3</accession>
<keyword evidence="2" id="KW-1185">Reference proteome</keyword>
<protein>
    <submittedName>
        <fullName evidence="1">Uncharacterized protein</fullName>
    </submittedName>
</protein>
<dbReference type="Proteomes" id="UP001458880">
    <property type="component" value="Unassembled WGS sequence"/>
</dbReference>
<dbReference type="AlphaFoldDB" id="A0AAW1HWI3"/>
<evidence type="ECO:0000313" key="2">
    <source>
        <dbReference type="Proteomes" id="UP001458880"/>
    </source>
</evidence>
<comment type="caution">
    <text evidence="1">The sequence shown here is derived from an EMBL/GenBank/DDBJ whole genome shotgun (WGS) entry which is preliminary data.</text>
</comment>
<organism evidence="1 2">
    <name type="scientific">Popillia japonica</name>
    <name type="common">Japanese beetle</name>
    <dbReference type="NCBI Taxonomy" id="7064"/>
    <lineage>
        <taxon>Eukaryota</taxon>
        <taxon>Metazoa</taxon>
        <taxon>Ecdysozoa</taxon>
        <taxon>Arthropoda</taxon>
        <taxon>Hexapoda</taxon>
        <taxon>Insecta</taxon>
        <taxon>Pterygota</taxon>
        <taxon>Neoptera</taxon>
        <taxon>Endopterygota</taxon>
        <taxon>Coleoptera</taxon>
        <taxon>Polyphaga</taxon>
        <taxon>Scarabaeiformia</taxon>
        <taxon>Scarabaeidae</taxon>
        <taxon>Rutelinae</taxon>
        <taxon>Popillia</taxon>
    </lineage>
</organism>
<sequence length="148" mass="16682">MLKSKVILEGAYGNGTEAKEEINPFADEIPSTYIQAEIAITLLRTNACAIAHDTRVRSHTIPDESSGVNRRHSAATFSFKREAPTKLRTVFDVASRNAQSHVVGDLDHLYLLSYMHENRLSSLRQRNQDKEHCRIWSVRCNGASKLMV</sequence>
<evidence type="ECO:0000313" key="1">
    <source>
        <dbReference type="EMBL" id="KAK9681094.1"/>
    </source>
</evidence>
<dbReference type="EMBL" id="JASPKY010000846">
    <property type="protein sequence ID" value="KAK9681094.1"/>
    <property type="molecule type" value="Genomic_DNA"/>
</dbReference>